<keyword evidence="1" id="KW-0175">Coiled coil</keyword>
<dbReference type="AlphaFoldDB" id="A0A3N4I201"/>
<proteinExistence type="predicted"/>
<gene>
    <name evidence="2" type="ORF">BJ508DRAFT_308393</name>
</gene>
<evidence type="ECO:0000313" key="3">
    <source>
        <dbReference type="Proteomes" id="UP000275078"/>
    </source>
</evidence>
<feature type="coiled-coil region" evidence="1">
    <location>
        <begin position="42"/>
        <end position="69"/>
    </location>
</feature>
<dbReference type="Proteomes" id="UP000275078">
    <property type="component" value="Unassembled WGS sequence"/>
</dbReference>
<accession>A0A3N4I201</accession>
<evidence type="ECO:0000256" key="1">
    <source>
        <dbReference type="SAM" id="Coils"/>
    </source>
</evidence>
<name>A0A3N4I201_ASCIM</name>
<evidence type="ECO:0000313" key="2">
    <source>
        <dbReference type="EMBL" id="RPA79467.1"/>
    </source>
</evidence>
<reference evidence="2 3" key="1">
    <citation type="journal article" date="2018" name="Nat. Ecol. Evol.">
        <title>Pezizomycetes genomes reveal the molecular basis of ectomycorrhizal truffle lifestyle.</title>
        <authorList>
            <person name="Murat C."/>
            <person name="Payen T."/>
            <person name="Noel B."/>
            <person name="Kuo A."/>
            <person name="Morin E."/>
            <person name="Chen J."/>
            <person name="Kohler A."/>
            <person name="Krizsan K."/>
            <person name="Balestrini R."/>
            <person name="Da Silva C."/>
            <person name="Montanini B."/>
            <person name="Hainaut M."/>
            <person name="Levati E."/>
            <person name="Barry K.W."/>
            <person name="Belfiori B."/>
            <person name="Cichocki N."/>
            <person name="Clum A."/>
            <person name="Dockter R.B."/>
            <person name="Fauchery L."/>
            <person name="Guy J."/>
            <person name="Iotti M."/>
            <person name="Le Tacon F."/>
            <person name="Lindquist E.A."/>
            <person name="Lipzen A."/>
            <person name="Malagnac F."/>
            <person name="Mello A."/>
            <person name="Molinier V."/>
            <person name="Miyauchi S."/>
            <person name="Poulain J."/>
            <person name="Riccioni C."/>
            <person name="Rubini A."/>
            <person name="Sitrit Y."/>
            <person name="Splivallo R."/>
            <person name="Traeger S."/>
            <person name="Wang M."/>
            <person name="Zifcakova L."/>
            <person name="Wipf D."/>
            <person name="Zambonelli A."/>
            <person name="Paolocci F."/>
            <person name="Nowrousian M."/>
            <person name="Ottonello S."/>
            <person name="Baldrian P."/>
            <person name="Spatafora J.W."/>
            <person name="Henrissat B."/>
            <person name="Nagy L.G."/>
            <person name="Aury J.M."/>
            <person name="Wincker P."/>
            <person name="Grigoriev I.V."/>
            <person name="Bonfante P."/>
            <person name="Martin F.M."/>
        </authorList>
    </citation>
    <scope>NUCLEOTIDE SEQUENCE [LARGE SCALE GENOMIC DNA]</scope>
    <source>
        <strain evidence="2 3">RN42</strain>
    </source>
</reference>
<keyword evidence="3" id="KW-1185">Reference proteome</keyword>
<sequence>MPLPPASKEAIQEPRLYPWIAPQCTTAYAMDITAKRACRTAAPILQKQFKEQEQVAKQLKRRAEKVQRKCVALGFCTKCRESAEWCGGRHDRVEGSVEERIQRKLVEYRRWMEVEKMDEVRKNREMKLGGEDGKTMVHVRSLTMQLLCVQKHQEREDELLEEMEGLLDELGKKNKTVSE</sequence>
<protein>
    <submittedName>
        <fullName evidence="2">Uncharacterized protein</fullName>
    </submittedName>
</protein>
<organism evidence="2 3">
    <name type="scientific">Ascobolus immersus RN42</name>
    <dbReference type="NCBI Taxonomy" id="1160509"/>
    <lineage>
        <taxon>Eukaryota</taxon>
        <taxon>Fungi</taxon>
        <taxon>Dikarya</taxon>
        <taxon>Ascomycota</taxon>
        <taxon>Pezizomycotina</taxon>
        <taxon>Pezizomycetes</taxon>
        <taxon>Pezizales</taxon>
        <taxon>Ascobolaceae</taxon>
        <taxon>Ascobolus</taxon>
    </lineage>
</organism>
<dbReference type="EMBL" id="ML119699">
    <property type="protein sequence ID" value="RPA79467.1"/>
    <property type="molecule type" value="Genomic_DNA"/>
</dbReference>